<feature type="chain" id="PRO_5011699828" description="DUF4382 domain-containing protein" evidence="1">
    <location>
        <begin position="25"/>
        <end position="270"/>
    </location>
</feature>
<keyword evidence="4" id="KW-1185">Reference proteome</keyword>
<dbReference type="Proteomes" id="UP000199312">
    <property type="component" value="Unassembled WGS sequence"/>
</dbReference>
<reference evidence="4" key="1">
    <citation type="submission" date="2016-10" db="EMBL/GenBank/DDBJ databases">
        <authorList>
            <person name="Varghese N."/>
            <person name="Submissions S."/>
        </authorList>
    </citation>
    <scope>NUCLEOTIDE SEQUENCE [LARGE SCALE GENOMIC DNA]</scope>
    <source>
        <strain evidence="4">DSM 24450</strain>
    </source>
</reference>
<dbReference type="Pfam" id="PF14321">
    <property type="entry name" value="DUF4382"/>
    <property type="match status" value="1"/>
</dbReference>
<dbReference type="EMBL" id="FOZP01000006">
    <property type="protein sequence ID" value="SFS63365.1"/>
    <property type="molecule type" value="Genomic_DNA"/>
</dbReference>
<protein>
    <recommendedName>
        <fullName evidence="2">DUF4382 domain-containing protein</fullName>
    </recommendedName>
</protein>
<evidence type="ECO:0000259" key="2">
    <source>
        <dbReference type="Pfam" id="PF14321"/>
    </source>
</evidence>
<evidence type="ECO:0000313" key="4">
    <source>
        <dbReference type="Proteomes" id="UP000199312"/>
    </source>
</evidence>
<sequence length="270" mass="29152">MKFKKNYFVAITVMVVMLAVNGCANDDEGDTARIQLKLVDAPGDYLEVNVNIVDIQYNNSDSEEAGWVSFGTPEDYPINVNLTTLIAGNSLLLTDQLIPSGKLKQIRLVLGDGNTLKIDGEADLKPLNTPSAMQSGLKLNLNTTLDAGFTYTFILDWDVQKSIVMTGAGTYNLKPVIRVNAEVNSGSIAGNVSGEFLENTIVQVYTADDVYVTETGVNLTGDFLIQGLAAGDYKLKIVDQVAYEDYESPLITVTLGTVITITPIVMVPAI</sequence>
<dbReference type="Gene3D" id="2.60.40.1120">
    <property type="entry name" value="Carboxypeptidase-like, regulatory domain"/>
    <property type="match status" value="1"/>
</dbReference>
<proteinExistence type="predicted"/>
<feature type="signal peptide" evidence="1">
    <location>
        <begin position="1"/>
        <end position="24"/>
    </location>
</feature>
<dbReference type="OrthoDB" id="2111471at2"/>
<evidence type="ECO:0000313" key="3">
    <source>
        <dbReference type="EMBL" id="SFS63365.1"/>
    </source>
</evidence>
<dbReference type="InterPro" id="IPR025491">
    <property type="entry name" value="DUF4382"/>
</dbReference>
<dbReference type="RefSeq" id="WP_090226995.1">
    <property type="nucleotide sequence ID" value="NZ_FOZP01000006.1"/>
</dbReference>
<dbReference type="AlphaFoldDB" id="A0A1I6RFD1"/>
<evidence type="ECO:0000256" key="1">
    <source>
        <dbReference type="SAM" id="SignalP"/>
    </source>
</evidence>
<accession>A0A1I6RFD1</accession>
<gene>
    <name evidence="3" type="ORF">SAMN04488006_2413</name>
</gene>
<feature type="domain" description="DUF4382" evidence="2">
    <location>
        <begin position="31"/>
        <end position="175"/>
    </location>
</feature>
<organism evidence="3 4">
    <name type="scientific">Lutibacter maritimus</name>
    <dbReference type="NCBI Taxonomy" id="593133"/>
    <lineage>
        <taxon>Bacteria</taxon>
        <taxon>Pseudomonadati</taxon>
        <taxon>Bacteroidota</taxon>
        <taxon>Flavobacteriia</taxon>
        <taxon>Flavobacteriales</taxon>
        <taxon>Flavobacteriaceae</taxon>
        <taxon>Lutibacter</taxon>
    </lineage>
</organism>
<dbReference type="SUPFAM" id="SSF49478">
    <property type="entry name" value="Cna protein B-type domain"/>
    <property type="match status" value="1"/>
</dbReference>
<keyword evidence="1" id="KW-0732">Signal</keyword>
<name>A0A1I6RFD1_9FLAO</name>